<comment type="caution">
    <text evidence="8">The sequence shown here is derived from an EMBL/GenBank/DDBJ whole genome shotgun (WGS) entry which is preliminary data.</text>
</comment>
<reference evidence="8 9" key="1">
    <citation type="submission" date="2021-01" db="EMBL/GenBank/DDBJ databases">
        <title>Belnapia mucosa sp. nov. and Belnapia arida sp. nov., isolated from the Tabernas Desert (Almeria, Spain).</title>
        <authorList>
            <person name="Molina-Menor E."/>
            <person name="Vidal-Verdu A."/>
            <person name="Calonge A."/>
            <person name="Satari L."/>
            <person name="Pereto Magraner J."/>
            <person name="Porcar Miralles M."/>
        </authorList>
    </citation>
    <scope>NUCLEOTIDE SEQUENCE [LARGE SCALE GENOMIC DNA]</scope>
    <source>
        <strain evidence="8 9">T6</strain>
    </source>
</reference>
<sequence length="221" mass="22640">MTTTSATTASAAPAAASAAKPGGIAGDFNTFLTLLTTQLKNQDPTKAMDTNEMTNQLVSFASVEQQIAVNSNLTKLIALQQGAQLTAAAPLIGQQVEVESDQLSLQDGAAALRLPAAGAARQAVVRVLDSANRILRQETVTLGPKAQDWRWDGRSGSGVRQADGAYRFTIAGRDAAGVDQPLAATVLATATAAQRPAGGDIQLSLGALSVGFDAVRGLAGR</sequence>
<feature type="region of interest" description="Disordered" evidence="6">
    <location>
        <begin position="1"/>
        <end position="20"/>
    </location>
</feature>
<dbReference type="Gene3D" id="2.30.30.910">
    <property type="match status" value="1"/>
</dbReference>
<dbReference type="InterPro" id="IPR005648">
    <property type="entry name" value="FlgD"/>
</dbReference>
<dbReference type="EMBL" id="JAEUXJ010000001">
    <property type="protein sequence ID" value="MBL6454018.1"/>
    <property type="molecule type" value="Genomic_DNA"/>
</dbReference>
<keyword evidence="8" id="KW-0966">Cell projection</keyword>
<dbReference type="Proteomes" id="UP000606490">
    <property type="component" value="Unassembled WGS sequence"/>
</dbReference>
<comment type="similarity">
    <text evidence="1 5">Belongs to the FlgD family.</text>
</comment>
<feature type="domain" description="FlgD/Vpr Ig-like" evidence="7">
    <location>
        <begin position="100"/>
        <end position="173"/>
    </location>
</feature>
<evidence type="ECO:0000259" key="7">
    <source>
        <dbReference type="Pfam" id="PF13860"/>
    </source>
</evidence>
<dbReference type="InterPro" id="IPR025965">
    <property type="entry name" value="FlgD/Vpr_Ig-like"/>
</dbReference>
<comment type="function">
    <text evidence="4 5">Required for flagellar hook formation. May act as a scaffolding protein.</text>
</comment>
<feature type="compositionally biased region" description="Low complexity" evidence="6">
    <location>
        <begin position="1"/>
        <end position="19"/>
    </location>
</feature>
<organism evidence="8 9">
    <name type="scientific">Belnapia mucosa</name>
    <dbReference type="NCBI Taxonomy" id="2804532"/>
    <lineage>
        <taxon>Bacteria</taxon>
        <taxon>Pseudomonadati</taxon>
        <taxon>Pseudomonadota</taxon>
        <taxon>Alphaproteobacteria</taxon>
        <taxon>Acetobacterales</taxon>
        <taxon>Roseomonadaceae</taxon>
        <taxon>Belnapia</taxon>
    </lineage>
</organism>
<dbReference type="RefSeq" id="WP_202823753.1">
    <property type="nucleotide sequence ID" value="NZ_JAEUXJ010000001.1"/>
</dbReference>
<keyword evidence="9" id="KW-1185">Reference proteome</keyword>
<protein>
    <recommendedName>
        <fullName evidence="2 5">Basal-body rod modification protein FlgD</fullName>
    </recommendedName>
</protein>
<keyword evidence="3 5" id="KW-1005">Bacterial flagellum biogenesis</keyword>
<evidence type="ECO:0000256" key="2">
    <source>
        <dbReference type="ARBA" id="ARBA00016013"/>
    </source>
</evidence>
<keyword evidence="8" id="KW-0282">Flagellum</keyword>
<proteinExistence type="inferred from homology"/>
<evidence type="ECO:0000313" key="9">
    <source>
        <dbReference type="Proteomes" id="UP000606490"/>
    </source>
</evidence>
<evidence type="ECO:0000256" key="6">
    <source>
        <dbReference type="SAM" id="MobiDB-lite"/>
    </source>
</evidence>
<dbReference type="Pfam" id="PF03963">
    <property type="entry name" value="FlgD"/>
    <property type="match status" value="1"/>
</dbReference>
<keyword evidence="8" id="KW-0969">Cilium</keyword>
<evidence type="ECO:0000256" key="1">
    <source>
        <dbReference type="ARBA" id="ARBA00010577"/>
    </source>
</evidence>
<evidence type="ECO:0000256" key="3">
    <source>
        <dbReference type="ARBA" id="ARBA00022795"/>
    </source>
</evidence>
<evidence type="ECO:0000313" key="8">
    <source>
        <dbReference type="EMBL" id="MBL6454018.1"/>
    </source>
</evidence>
<accession>A0ABS1UX23</accession>
<gene>
    <name evidence="8" type="ORF">JMJ55_01710</name>
</gene>
<evidence type="ECO:0000256" key="5">
    <source>
        <dbReference type="RuleBase" id="RU362076"/>
    </source>
</evidence>
<dbReference type="Pfam" id="PF13860">
    <property type="entry name" value="FlgD_ig"/>
    <property type="match status" value="1"/>
</dbReference>
<dbReference type="Gene3D" id="2.60.40.4070">
    <property type="match status" value="1"/>
</dbReference>
<evidence type="ECO:0000256" key="4">
    <source>
        <dbReference type="ARBA" id="ARBA00024746"/>
    </source>
</evidence>
<name>A0ABS1UX23_9PROT</name>